<feature type="compositionally biased region" description="Pro residues" evidence="4">
    <location>
        <begin position="267"/>
        <end position="282"/>
    </location>
</feature>
<reference evidence="6" key="1">
    <citation type="submission" date="2015-11" db="EMBL/GenBank/DDBJ databases">
        <authorList>
            <consortium name="International Coturnix japonica Genome Analysis Consortium"/>
            <person name="Warren W."/>
            <person name="Burt D.W."/>
            <person name="Antin P.B."/>
            <person name="Lanford R."/>
            <person name="Gros J."/>
            <person name="Wilson R.K."/>
        </authorList>
    </citation>
    <scope>NUCLEOTIDE SEQUENCE [LARGE SCALE GENOMIC DNA]</scope>
</reference>
<protein>
    <submittedName>
        <fullName evidence="6">Mix paired-like homeobox</fullName>
    </submittedName>
</protein>
<keyword evidence="2 3" id="KW-0539">Nucleus</keyword>
<evidence type="ECO:0000259" key="5">
    <source>
        <dbReference type="PROSITE" id="PS50071"/>
    </source>
</evidence>
<dbReference type="SMART" id="SM00389">
    <property type="entry name" value="HOX"/>
    <property type="match status" value="1"/>
</dbReference>
<dbReference type="Pfam" id="PF00046">
    <property type="entry name" value="Homeodomain"/>
    <property type="match status" value="1"/>
</dbReference>
<feature type="region of interest" description="Disordered" evidence="4">
    <location>
        <begin position="66"/>
        <end position="158"/>
    </location>
</feature>
<dbReference type="Proteomes" id="UP000694412">
    <property type="component" value="Chromosome 3"/>
</dbReference>
<proteinExistence type="predicted"/>
<keyword evidence="7" id="KW-1185">Reference proteome</keyword>
<reference evidence="6" key="3">
    <citation type="submission" date="2025-09" db="UniProtKB">
        <authorList>
            <consortium name="Ensembl"/>
        </authorList>
    </citation>
    <scope>IDENTIFICATION</scope>
</reference>
<feature type="compositionally biased region" description="Low complexity" evidence="4">
    <location>
        <begin position="319"/>
        <end position="332"/>
    </location>
</feature>
<dbReference type="GO" id="GO:0000981">
    <property type="term" value="F:DNA-binding transcription factor activity, RNA polymerase II-specific"/>
    <property type="evidence" value="ECO:0007669"/>
    <property type="project" value="TreeGrafter"/>
</dbReference>
<feature type="compositionally biased region" description="Low complexity" evidence="4">
    <location>
        <begin position="365"/>
        <end position="376"/>
    </location>
</feature>
<evidence type="ECO:0000256" key="3">
    <source>
        <dbReference type="RuleBase" id="RU000682"/>
    </source>
</evidence>
<keyword evidence="2 3" id="KW-0371">Homeobox</keyword>
<name>A0A8C2T1J4_COTJA</name>
<dbReference type="InterPro" id="IPR001356">
    <property type="entry name" value="HD"/>
</dbReference>
<feature type="compositionally biased region" description="Polar residues" evidence="4">
    <location>
        <begin position="80"/>
        <end position="99"/>
    </location>
</feature>
<dbReference type="GO" id="GO:0005634">
    <property type="term" value="C:nucleus"/>
    <property type="evidence" value="ECO:0007669"/>
    <property type="project" value="UniProtKB-SubCell"/>
</dbReference>
<feature type="domain" description="Homeobox" evidence="5">
    <location>
        <begin position="212"/>
        <end position="260"/>
    </location>
</feature>
<evidence type="ECO:0000256" key="4">
    <source>
        <dbReference type="SAM" id="MobiDB-lite"/>
    </source>
</evidence>
<feature type="compositionally biased region" description="Pro residues" evidence="4">
    <location>
        <begin position="351"/>
        <end position="364"/>
    </location>
</feature>
<sequence length="445" mass="46666">MLRMPSLQREQHLTQLAKGSLYILRWDGSHAAAGNGSSQAHGWERWWHRLALSAATSALGLPSYVSPAARTDDSPHLTRRTQTPQQYSPDAAPHTTQRCAQLLPEAPNPVAPRGPLPPLHAGPPVPGPPPFGTPAPAGPLPAIKPRGQPDPSRPSAMAALRFGPPPAELPAVPPSCPPGRWLCGTARDNGGGPVAAPAPVAALPPATEGTPSAQRRKRTSFTAAQLETLELVFQDTMYPDIYLRERLADATQIPESRIQVRGRGRPPSSPPALPAPSRPPSLPRSGSRTAAPSLAGSGGRPARLPPPRRRPNARRAARPRCSAPGRSAASGRPAPPSRPAPGCSRTGGAEPPRPGPTRPAPRSPSRPAAASRSRGWSGRRTHSAPFEPSDGGPALPAPLALYPEGTAPIYGREMGAAAPVAGTVLYCLQLLFNLFKPPNRPTALF</sequence>
<comment type="subcellular location">
    <subcellularLocation>
        <location evidence="1 2 3">Nucleus</location>
    </subcellularLocation>
</comment>
<feature type="compositionally biased region" description="Pro residues" evidence="4">
    <location>
        <begin position="106"/>
        <end position="139"/>
    </location>
</feature>
<evidence type="ECO:0000256" key="1">
    <source>
        <dbReference type="ARBA" id="ARBA00004123"/>
    </source>
</evidence>
<dbReference type="GeneTree" id="ENSGT00940000172589"/>
<dbReference type="AlphaFoldDB" id="A0A8C2T1J4"/>
<dbReference type="Gene3D" id="1.10.10.60">
    <property type="entry name" value="Homeodomain-like"/>
    <property type="match status" value="1"/>
</dbReference>
<organism evidence="6 7">
    <name type="scientific">Coturnix japonica</name>
    <name type="common">Japanese quail</name>
    <name type="synonym">Coturnix coturnix japonica</name>
    <dbReference type="NCBI Taxonomy" id="93934"/>
    <lineage>
        <taxon>Eukaryota</taxon>
        <taxon>Metazoa</taxon>
        <taxon>Chordata</taxon>
        <taxon>Craniata</taxon>
        <taxon>Vertebrata</taxon>
        <taxon>Euteleostomi</taxon>
        <taxon>Archelosauria</taxon>
        <taxon>Archosauria</taxon>
        <taxon>Dinosauria</taxon>
        <taxon>Saurischia</taxon>
        <taxon>Theropoda</taxon>
        <taxon>Coelurosauria</taxon>
        <taxon>Aves</taxon>
        <taxon>Neognathae</taxon>
        <taxon>Galloanserae</taxon>
        <taxon>Galliformes</taxon>
        <taxon>Phasianidae</taxon>
        <taxon>Perdicinae</taxon>
        <taxon>Coturnix</taxon>
    </lineage>
</organism>
<dbReference type="PANTHER" id="PTHR24329:SF303">
    <property type="entry name" value="PAIRED MESODERM HOMEOBOX PROTEIN 2A"/>
    <property type="match status" value="1"/>
</dbReference>
<evidence type="ECO:0000313" key="6">
    <source>
        <dbReference type="Ensembl" id="ENSCJPP00005006788.1"/>
    </source>
</evidence>
<dbReference type="Ensembl" id="ENSCJPT00005010596.1">
    <property type="protein sequence ID" value="ENSCJPP00005006788.1"/>
    <property type="gene ID" value="ENSCJPG00005006281.1"/>
</dbReference>
<gene>
    <name evidence="6" type="primary">MIXL1</name>
</gene>
<dbReference type="InterPro" id="IPR050649">
    <property type="entry name" value="Paired_Homeobox_TFs"/>
</dbReference>
<dbReference type="SUPFAM" id="SSF46689">
    <property type="entry name" value="Homeodomain-like"/>
    <property type="match status" value="1"/>
</dbReference>
<reference evidence="6" key="2">
    <citation type="submission" date="2025-08" db="UniProtKB">
        <authorList>
            <consortium name="Ensembl"/>
        </authorList>
    </citation>
    <scope>IDENTIFICATION</scope>
</reference>
<keyword evidence="2 3" id="KW-0238">DNA-binding</keyword>
<dbReference type="PROSITE" id="PS50071">
    <property type="entry name" value="HOMEOBOX_2"/>
    <property type="match status" value="1"/>
</dbReference>
<dbReference type="CDD" id="cd00086">
    <property type="entry name" value="homeodomain"/>
    <property type="match status" value="1"/>
</dbReference>
<feature type="DNA-binding region" description="Homeobox" evidence="2">
    <location>
        <begin position="214"/>
        <end position="261"/>
    </location>
</feature>
<feature type="compositionally biased region" description="Low complexity" evidence="4">
    <location>
        <begin position="340"/>
        <end position="350"/>
    </location>
</feature>
<dbReference type="GO" id="GO:0000977">
    <property type="term" value="F:RNA polymerase II transcription regulatory region sequence-specific DNA binding"/>
    <property type="evidence" value="ECO:0007669"/>
    <property type="project" value="TreeGrafter"/>
</dbReference>
<evidence type="ECO:0000256" key="2">
    <source>
        <dbReference type="PROSITE-ProRule" id="PRU00108"/>
    </source>
</evidence>
<accession>A0A8C2T1J4</accession>
<feature type="region of interest" description="Disordered" evidence="4">
    <location>
        <begin position="253"/>
        <end position="399"/>
    </location>
</feature>
<feature type="compositionally biased region" description="Basic residues" evidence="4">
    <location>
        <begin position="306"/>
        <end position="318"/>
    </location>
</feature>
<dbReference type="InterPro" id="IPR009057">
    <property type="entry name" value="Homeodomain-like_sf"/>
</dbReference>
<dbReference type="PANTHER" id="PTHR24329">
    <property type="entry name" value="HOMEOBOX PROTEIN ARISTALESS"/>
    <property type="match status" value="1"/>
</dbReference>
<evidence type="ECO:0000313" key="7">
    <source>
        <dbReference type="Proteomes" id="UP000694412"/>
    </source>
</evidence>